<accession>E6Q2M4</accession>
<proteinExistence type="predicted"/>
<sequence length="333" mass="35338">MRLRRGAFLGGLAGLALARPLTAQTLGGSGDRSQALRVLLGRGSVEPVPGGFLFAGNRYRGSYRILADGRVVNEVDFDDYLASVVPSEMSASWPAAALEAQAICSRGFILARSNPNRPYDVVPSELAQVYRGVGSEHAASTAAVRATSGMVLRYANGFAQIEYSSCCGGFSESSADAWGAAPIPYLVAHPCPYCTASPEYRWRANLRAADLSESAGRIAPQIGSLQEVTFMEFDRSGRARSVALTGVESVARVPASRFRIDVGARKVPSLLVRRQKSLFAPGTQAFAGIHIEGRGLGHGVGLCQWGARGYALAKGSAQEILSFYFVGTSIGRI</sequence>
<name>E6Q2M4_9ZZZZ</name>
<dbReference type="InterPro" id="IPR013486">
    <property type="entry name" value="SpoIID/LytB"/>
</dbReference>
<dbReference type="Pfam" id="PF08486">
    <property type="entry name" value="SpoIID"/>
    <property type="match status" value="1"/>
</dbReference>
<reference evidence="2" key="1">
    <citation type="submission" date="2009-10" db="EMBL/GenBank/DDBJ databases">
        <title>Diversity of trophic interactions inside an arsenic-rich microbial ecosystem.</title>
        <authorList>
            <person name="Bertin P.N."/>
            <person name="Heinrich-Salmeron A."/>
            <person name="Pelletier E."/>
            <person name="Goulhen-Chollet F."/>
            <person name="Arsene-Ploetze F."/>
            <person name="Gallien S."/>
            <person name="Calteau A."/>
            <person name="Vallenet D."/>
            <person name="Casiot C."/>
            <person name="Chane-Woon-Ming B."/>
            <person name="Giloteaux L."/>
            <person name="Barakat M."/>
            <person name="Bonnefoy V."/>
            <person name="Bruneel O."/>
            <person name="Chandler M."/>
            <person name="Cleiss J."/>
            <person name="Duran R."/>
            <person name="Elbaz-Poulichet F."/>
            <person name="Fonknechten N."/>
            <person name="Lauga B."/>
            <person name="Mornico D."/>
            <person name="Ortet P."/>
            <person name="Schaeffer C."/>
            <person name="Siguier P."/>
            <person name="Alexander Thil Smith A."/>
            <person name="Van Dorsselaer A."/>
            <person name="Weissenbach J."/>
            <person name="Medigue C."/>
            <person name="Le Paslier D."/>
        </authorList>
    </citation>
    <scope>NUCLEOTIDE SEQUENCE</scope>
</reference>
<feature type="domain" description="Sporulation stage II protein D amidase enhancer LytB N-terminal" evidence="1">
    <location>
        <begin position="70"/>
        <end position="154"/>
    </location>
</feature>
<evidence type="ECO:0000313" key="2">
    <source>
        <dbReference type="EMBL" id="CBI01434.1"/>
    </source>
</evidence>
<comment type="caution">
    <text evidence="2">The sequence shown here is derived from an EMBL/GenBank/DDBJ whole genome shotgun (WGS) entry which is preliminary data.</text>
</comment>
<organism evidence="2">
    <name type="scientific">mine drainage metagenome</name>
    <dbReference type="NCBI Taxonomy" id="410659"/>
    <lineage>
        <taxon>unclassified sequences</taxon>
        <taxon>metagenomes</taxon>
        <taxon>ecological metagenomes</taxon>
    </lineage>
</organism>
<dbReference type="InterPro" id="IPR013693">
    <property type="entry name" value="SpoIID/LytB_N"/>
</dbReference>
<dbReference type="AlphaFoldDB" id="E6Q2M4"/>
<dbReference type="NCBIfam" id="TIGR02669">
    <property type="entry name" value="SpoIID_LytB"/>
    <property type="match status" value="1"/>
</dbReference>
<evidence type="ECO:0000259" key="1">
    <source>
        <dbReference type="Pfam" id="PF08486"/>
    </source>
</evidence>
<gene>
    <name evidence="2" type="ORF">CARN4_0692</name>
</gene>
<dbReference type="EMBL" id="CABO01000018">
    <property type="protein sequence ID" value="CBI01434.1"/>
    <property type="molecule type" value="Genomic_DNA"/>
</dbReference>
<dbReference type="GO" id="GO:0030435">
    <property type="term" value="P:sporulation resulting in formation of a cellular spore"/>
    <property type="evidence" value="ECO:0007669"/>
    <property type="project" value="InterPro"/>
</dbReference>
<protein>
    <recommendedName>
        <fullName evidence="1">Sporulation stage II protein D amidase enhancer LytB N-terminal domain-containing protein</fullName>
    </recommendedName>
</protein>